<organism evidence="6 7">
    <name type="scientific">Araneus ventricosus</name>
    <name type="common">Orbweaver spider</name>
    <name type="synonym">Epeira ventricosa</name>
    <dbReference type="NCBI Taxonomy" id="182803"/>
    <lineage>
        <taxon>Eukaryota</taxon>
        <taxon>Metazoa</taxon>
        <taxon>Ecdysozoa</taxon>
        <taxon>Arthropoda</taxon>
        <taxon>Chelicerata</taxon>
        <taxon>Arachnida</taxon>
        <taxon>Araneae</taxon>
        <taxon>Araneomorphae</taxon>
        <taxon>Entelegynae</taxon>
        <taxon>Araneoidea</taxon>
        <taxon>Araneidae</taxon>
        <taxon>Araneus</taxon>
    </lineage>
</organism>
<feature type="disulfide bond" evidence="4">
    <location>
        <begin position="111"/>
        <end position="120"/>
    </location>
</feature>
<evidence type="ECO:0000313" key="7">
    <source>
        <dbReference type="Proteomes" id="UP000499080"/>
    </source>
</evidence>
<evidence type="ECO:0000256" key="4">
    <source>
        <dbReference type="PROSITE-ProRule" id="PRU00076"/>
    </source>
</evidence>
<sequence>MYGCSTDKDCPETQKCVENYDWKTCKCADGLSGNDCEKNDWCKETGKFKDCKGENGRCEYSKEKRSVVCTCATGKKLHPKENKCKDSCSKDEDCTENQRCIQKDGFETCQCADGRSGKDCEENYWCQDPGKFKDCKGENGTCEYIKEKRRVVCTCATGKKFHPIKNICKDACSTNTDCTETQRCVLKDGWQTCKCADGLSGNDCEKNDWCQDPGKFKDCKGENGTCEYSKEKRSVLCTCAPGKKVHPKENICKETCNDDTECKYEGKCERKIGGNKFCSCNLGLTGDKCQTVFDCSPSGKYKGCENSGGKCKFDGSKALKLTMVESDEDETSKRSTPATPDIAEKLSVEEIVVGKSPIKELVEKVTETKAEDFIATAMVIQSEVMNFIDNITK</sequence>
<gene>
    <name evidence="6" type="ORF">AVEN_158827_1</name>
</gene>
<keyword evidence="4" id="KW-1015">Disulfide bond</keyword>
<dbReference type="InterPro" id="IPR000742">
    <property type="entry name" value="EGF"/>
</dbReference>
<dbReference type="SMART" id="SM00181">
    <property type="entry name" value="EGF"/>
    <property type="match status" value="7"/>
</dbReference>
<dbReference type="OrthoDB" id="6437250at2759"/>
<dbReference type="PANTHER" id="PTHR45836:SF13">
    <property type="entry name" value="PROTEIN CRUMBS"/>
    <property type="match status" value="1"/>
</dbReference>
<dbReference type="Proteomes" id="UP000499080">
    <property type="component" value="Unassembled WGS sequence"/>
</dbReference>
<dbReference type="InterPro" id="IPR051355">
    <property type="entry name" value="Notch/Slit_guidance"/>
</dbReference>
<dbReference type="PANTHER" id="PTHR45836">
    <property type="entry name" value="SLIT HOMOLOG"/>
    <property type="match status" value="1"/>
</dbReference>
<reference evidence="6 7" key="1">
    <citation type="journal article" date="2019" name="Sci. Rep.">
        <title>Orb-weaving spider Araneus ventricosus genome elucidates the spidroin gene catalogue.</title>
        <authorList>
            <person name="Kono N."/>
            <person name="Nakamura H."/>
            <person name="Ohtoshi R."/>
            <person name="Moran D.A.P."/>
            <person name="Shinohara A."/>
            <person name="Yoshida Y."/>
            <person name="Fujiwara M."/>
            <person name="Mori M."/>
            <person name="Tomita M."/>
            <person name="Arakawa K."/>
        </authorList>
    </citation>
    <scope>NUCLEOTIDE SEQUENCE [LARGE SCALE GENOMIC DNA]</scope>
</reference>
<dbReference type="GO" id="GO:0005886">
    <property type="term" value="C:plasma membrane"/>
    <property type="evidence" value="ECO:0007669"/>
    <property type="project" value="TreeGrafter"/>
</dbReference>
<name>A0A4Y2TWU7_ARAVE</name>
<comment type="caution">
    <text evidence="4">Lacks conserved residue(s) required for the propagation of feature annotation.</text>
</comment>
<dbReference type="GO" id="GO:0009986">
    <property type="term" value="C:cell surface"/>
    <property type="evidence" value="ECO:0007669"/>
    <property type="project" value="TreeGrafter"/>
</dbReference>
<evidence type="ECO:0000256" key="1">
    <source>
        <dbReference type="ARBA" id="ARBA00022536"/>
    </source>
</evidence>
<feature type="domain" description="EGF-like" evidence="5">
    <location>
        <begin position="85"/>
        <end position="121"/>
    </location>
</feature>
<keyword evidence="3" id="KW-0677">Repeat</keyword>
<dbReference type="EMBL" id="BGPR01031822">
    <property type="protein sequence ID" value="GBO05078.1"/>
    <property type="molecule type" value="Genomic_DNA"/>
</dbReference>
<evidence type="ECO:0000256" key="2">
    <source>
        <dbReference type="ARBA" id="ARBA00022729"/>
    </source>
</evidence>
<dbReference type="GO" id="GO:0043235">
    <property type="term" value="C:receptor complex"/>
    <property type="evidence" value="ECO:0007669"/>
    <property type="project" value="TreeGrafter"/>
</dbReference>
<feature type="domain" description="EGF-like" evidence="5">
    <location>
        <begin position="253"/>
        <end position="290"/>
    </location>
</feature>
<protein>
    <recommendedName>
        <fullName evidence="5">EGF-like domain-containing protein</fullName>
    </recommendedName>
</protein>
<comment type="caution">
    <text evidence="6">The sequence shown here is derived from an EMBL/GenBank/DDBJ whole genome shotgun (WGS) entry which is preliminary data.</text>
</comment>
<keyword evidence="1 4" id="KW-0245">EGF-like domain</keyword>
<dbReference type="GO" id="GO:0007411">
    <property type="term" value="P:axon guidance"/>
    <property type="evidence" value="ECO:0007669"/>
    <property type="project" value="TreeGrafter"/>
</dbReference>
<evidence type="ECO:0000313" key="6">
    <source>
        <dbReference type="EMBL" id="GBO05078.1"/>
    </source>
</evidence>
<proteinExistence type="predicted"/>
<dbReference type="PROSITE" id="PS00022">
    <property type="entry name" value="EGF_1"/>
    <property type="match status" value="4"/>
</dbReference>
<evidence type="ECO:0000256" key="3">
    <source>
        <dbReference type="ARBA" id="ARBA00022737"/>
    </source>
</evidence>
<dbReference type="GO" id="GO:0007219">
    <property type="term" value="P:Notch signaling pathway"/>
    <property type="evidence" value="ECO:0007669"/>
    <property type="project" value="TreeGrafter"/>
</dbReference>
<dbReference type="PROSITE" id="PS50026">
    <property type="entry name" value="EGF_3"/>
    <property type="match status" value="2"/>
</dbReference>
<keyword evidence="2" id="KW-0732">Signal</keyword>
<feature type="disulfide bond" evidence="4">
    <location>
        <begin position="280"/>
        <end position="289"/>
    </location>
</feature>
<dbReference type="AlphaFoldDB" id="A0A4Y2TWU7"/>
<evidence type="ECO:0000259" key="5">
    <source>
        <dbReference type="PROSITE" id="PS50026"/>
    </source>
</evidence>
<accession>A0A4Y2TWU7</accession>
<keyword evidence="7" id="KW-1185">Reference proteome</keyword>